<reference evidence="3 4" key="1">
    <citation type="submission" date="2024-01" db="EMBL/GenBank/DDBJ databases">
        <title>Comparative genomics of Cryptococcus and Kwoniella reveals pathogenesis evolution and contrasting modes of karyotype evolution via chromosome fusion or intercentromeric recombination.</title>
        <authorList>
            <person name="Coelho M.A."/>
            <person name="David-Palma M."/>
            <person name="Shea T."/>
            <person name="Bowers K."/>
            <person name="McGinley-Smith S."/>
            <person name="Mohammad A.W."/>
            <person name="Gnirke A."/>
            <person name="Yurkov A.M."/>
            <person name="Nowrousian M."/>
            <person name="Sun S."/>
            <person name="Cuomo C.A."/>
            <person name="Heitman J."/>
        </authorList>
    </citation>
    <scope>NUCLEOTIDE SEQUENCE [LARGE SCALE GENOMIC DNA]</scope>
    <source>
        <strain evidence="3">CBS 11374</strain>
    </source>
</reference>
<name>A0ABZ1D7H1_9TREE</name>
<dbReference type="EMBL" id="CP141889">
    <property type="protein sequence ID" value="WRT69557.1"/>
    <property type="molecule type" value="Genomic_DNA"/>
</dbReference>
<feature type="transmembrane region" description="Helical" evidence="2">
    <location>
        <begin position="399"/>
        <end position="416"/>
    </location>
</feature>
<dbReference type="PANTHER" id="PTHR19346">
    <property type="entry name" value="SUGAR PHOSPHATE TRANSPORTER DOMAIN-CONTAINING PROTEIN"/>
    <property type="match status" value="1"/>
</dbReference>
<evidence type="ECO:0000313" key="3">
    <source>
        <dbReference type="EMBL" id="WRT69557.1"/>
    </source>
</evidence>
<feature type="transmembrane region" description="Helical" evidence="2">
    <location>
        <begin position="21"/>
        <end position="39"/>
    </location>
</feature>
<dbReference type="SUPFAM" id="SSF103481">
    <property type="entry name" value="Multidrug resistance efflux transporter EmrE"/>
    <property type="match status" value="2"/>
</dbReference>
<feature type="transmembrane region" description="Helical" evidence="2">
    <location>
        <begin position="422"/>
        <end position="440"/>
    </location>
</feature>
<accession>A0ABZ1D7H1</accession>
<feature type="transmembrane region" description="Helical" evidence="2">
    <location>
        <begin position="328"/>
        <end position="347"/>
    </location>
</feature>
<keyword evidence="2" id="KW-0472">Membrane</keyword>
<gene>
    <name evidence="3" type="ORF">IL334_006544</name>
</gene>
<dbReference type="GeneID" id="87958674"/>
<evidence type="ECO:0008006" key="5">
    <source>
        <dbReference type="Google" id="ProtNLM"/>
    </source>
</evidence>
<feature type="region of interest" description="Disordered" evidence="1">
    <location>
        <begin position="246"/>
        <end position="295"/>
    </location>
</feature>
<dbReference type="InterPro" id="IPR037185">
    <property type="entry name" value="EmrE-like"/>
</dbReference>
<feature type="transmembrane region" description="Helical" evidence="2">
    <location>
        <begin position="174"/>
        <end position="194"/>
    </location>
</feature>
<feature type="transmembrane region" description="Helical" evidence="2">
    <location>
        <begin position="367"/>
        <end position="392"/>
    </location>
</feature>
<evidence type="ECO:0000256" key="2">
    <source>
        <dbReference type="SAM" id="Phobius"/>
    </source>
</evidence>
<feature type="transmembrane region" description="Helical" evidence="2">
    <location>
        <begin position="121"/>
        <end position="141"/>
    </location>
</feature>
<dbReference type="Proteomes" id="UP001329825">
    <property type="component" value="Chromosome 9"/>
</dbReference>
<feature type="transmembrane region" description="Helical" evidence="2">
    <location>
        <begin position="59"/>
        <end position="78"/>
    </location>
</feature>
<keyword evidence="2" id="KW-1133">Transmembrane helix</keyword>
<dbReference type="RefSeq" id="XP_062794296.1">
    <property type="nucleotide sequence ID" value="XM_062938245.1"/>
</dbReference>
<evidence type="ECO:0000256" key="1">
    <source>
        <dbReference type="SAM" id="MobiDB-lite"/>
    </source>
</evidence>
<feature type="transmembrane region" description="Helical" evidence="2">
    <location>
        <begin position="147"/>
        <end position="167"/>
    </location>
</feature>
<feature type="transmembrane region" description="Helical" evidence="2">
    <location>
        <begin position="200"/>
        <end position="220"/>
    </location>
</feature>
<dbReference type="PANTHER" id="PTHR19346:SF4">
    <property type="entry name" value="SUGAR PHOSPHATE TRANSPORTER DOMAIN-CONTAINING PROTEIN"/>
    <property type="match status" value="1"/>
</dbReference>
<keyword evidence="4" id="KW-1185">Reference proteome</keyword>
<proteinExistence type="predicted"/>
<sequence length="444" mass="48307">MSSTQSSHIHIPAIAIPSSTKSILLPISILIGIVFSSAIQTEFAHHLSSKLQYDQPYFTFYLTHSTFSLIFPIHLLLLKFFNPSIPSIAYLNSIKGIIIDQLEIPKSSTWTQLSSLWNRKIVYLTSILSIPALSWYIAMALSPPVDITAIYSTSAFATYGFSMILLGTPLSKTTTLSILLAFTGVVVISIDGLTDGTEGMLGRVIGDSIMLFGAIILGLYEVIYKLALPEGHGGIVSTAADDYSPLPTYHSPPSSPPSAPTQHTSGSSQHENGYHRNQYPHMGTDPSPTPIELTPPLSRTTSNAILLPQRHHHHQYQVELPPALHSNFLTSCIGIATLLLLWPPIIALDWTGYEPFHWPRGDHAFEIWLSLIAVFIGGTLYNAGLMVLIGLWGPTTSSVANLLTIGLVALVDSIWLGQIPDFQTLLGVGMICIGFGVILWEGEG</sequence>
<protein>
    <recommendedName>
        <fullName evidence="5">EamA domain-containing protein</fullName>
    </recommendedName>
</protein>
<evidence type="ECO:0000313" key="4">
    <source>
        <dbReference type="Proteomes" id="UP001329825"/>
    </source>
</evidence>
<organism evidence="3 4">
    <name type="scientific">Kwoniella shivajii</name>
    <dbReference type="NCBI Taxonomy" id="564305"/>
    <lineage>
        <taxon>Eukaryota</taxon>
        <taxon>Fungi</taxon>
        <taxon>Dikarya</taxon>
        <taxon>Basidiomycota</taxon>
        <taxon>Agaricomycotina</taxon>
        <taxon>Tremellomycetes</taxon>
        <taxon>Tremellales</taxon>
        <taxon>Cryptococcaceae</taxon>
        <taxon>Kwoniella</taxon>
    </lineage>
</organism>
<keyword evidence="2" id="KW-0812">Transmembrane</keyword>
<dbReference type="InterPro" id="IPR026505">
    <property type="entry name" value="Solute_c_fam_35_mem_F3/F4"/>
</dbReference>